<dbReference type="EC" id="4.1.1.20" evidence="5 6"/>
<dbReference type="InterPro" id="IPR000183">
    <property type="entry name" value="Orn/DAP/Arg_de-COase"/>
</dbReference>
<sequence>MLTSHEPVALLNPFERDRDPHSPNRNLTPLTTALDSEGRLVVGGCLLSDLARDYGTPLYVLDEATLRGTCRAYREALAEHYPGHALAIYASKANSSLAITALVASEGLGLDAVSAGELLTALQGGMPAERIVLHGNNKSREELALAAEQGVTVVADNWRDLELLAALAPDLQRPVQLMLRFTPGIECHTHEYIRTGHLDSKFGFDPDQLAAVLKHLATCSWAQLTGLHAHIGSQIFELQPHRDLAGVMADALALARSLGHPVVDLNVGGGLGIRYTTSDDPPSISEWVRTVAEAVAAACQERGLELPRLLCEPGRSLVASGGVTLYEVGSRKDIPGIRTYLSVDGGMSDNPRPITYQSQYTAVLADRPTAEATETVTVAGKHCESGDVLLKDLALPPAGSGDVLAVFATGAYNASMSSNYNRIPRPAAVLVHDGVADLVQRREQPEDLLRYDVLPTRLRSVK</sequence>
<dbReference type="UniPathway" id="UPA00034">
    <property type="reaction ID" value="UER00027"/>
</dbReference>
<dbReference type="PRINTS" id="PR01179">
    <property type="entry name" value="ODADCRBXLASE"/>
</dbReference>
<dbReference type="HAMAP" id="MF_02120">
    <property type="entry name" value="LysA"/>
    <property type="match status" value="1"/>
</dbReference>
<comment type="catalytic activity">
    <reaction evidence="5 8">
        <text>meso-2,6-diaminopimelate + H(+) = L-lysine + CO2</text>
        <dbReference type="Rhea" id="RHEA:15101"/>
        <dbReference type="ChEBI" id="CHEBI:15378"/>
        <dbReference type="ChEBI" id="CHEBI:16526"/>
        <dbReference type="ChEBI" id="CHEBI:32551"/>
        <dbReference type="ChEBI" id="CHEBI:57791"/>
        <dbReference type="EC" id="4.1.1.20"/>
    </reaction>
</comment>
<gene>
    <name evidence="5 11" type="primary">lysA</name>
    <name evidence="11" type="ORF">C7K55_10795</name>
</gene>
<feature type="binding site" evidence="5">
    <location>
        <position position="412"/>
    </location>
    <ligand>
        <name>substrate</name>
    </ligand>
</feature>
<comment type="caution">
    <text evidence="11">The sequence shown here is derived from an EMBL/GenBank/DDBJ whole genome shotgun (WGS) entry which is preliminary data.</text>
</comment>
<evidence type="ECO:0000256" key="2">
    <source>
        <dbReference type="ARBA" id="ARBA00022793"/>
    </source>
</evidence>
<evidence type="ECO:0000256" key="4">
    <source>
        <dbReference type="ARBA" id="ARBA00023239"/>
    </source>
</evidence>
<dbReference type="InterPro" id="IPR022653">
    <property type="entry name" value="De-COase2_pyr-phos_BS"/>
</dbReference>
<keyword evidence="4 5" id="KW-0456">Lyase</keyword>
<protein>
    <recommendedName>
        <fullName evidence="5 6">Diaminopimelate decarboxylase</fullName>
        <shortName evidence="5">DAP decarboxylase</shortName>
        <shortName evidence="5">DAPDC</shortName>
        <ecNumber evidence="5 6">4.1.1.20</ecNumber>
    </recommendedName>
</protein>
<feature type="binding site" evidence="5">
    <location>
        <position position="412"/>
    </location>
    <ligand>
        <name>pyridoxal 5'-phosphate</name>
        <dbReference type="ChEBI" id="CHEBI:597326"/>
    </ligand>
</feature>
<evidence type="ECO:0000256" key="1">
    <source>
        <dbReference type="ARBA" id="ARBA00001933"/>
    </source>
</evidence>
<feature type="modified residue" description="N6-(pyridoxal phosphate)lysine" evidence="5 7">
    <location>
        <position position="92"/>
    </location>
</feature>
<dbReference type="PANTHER" id="PTHR43727:SF2">
    <property type="entry name" value="GROUP IV DECARBOXYLASE"/>
    <property type="match status" value="1"/>
</dbReference>
<comment type="function">
    <text evidence="5">Specifically catalyzes the decarboxylation of meso-diaminopimelate (meso-DAP) to L-lysine.</text>
</comment>
<evidence type="ECO:0000259" key="10">
    <source>
        <dbReference type="Pfam" id="PF02784"/>
    </source>
</evidence>
<dbReference type="InterPro" id="IPR022657">
    <property type="entry name" value="De-COase2_CS"/>
</dbReference>
<dbReference type="GO" id="GO:0008836">
    <property type="term" value="F:diaminopimelate decarboxylase activity"/>
    <property type="evidence" value="ECO:0007669"/>
    <property type="project" value="UniProtKB-UniRule"/>
</dbReference>
<dbReference type="FunFam" id="3.20.20.10:FF:000003">
    <property type="entry name" value="Diaminopimelate decarboxylase"/>
    <property type="match status" value="1"/>
</dbReference>
<comment type="subunit">
    <text evidence="5">Homodimer.</text>
</comment>
<comment type="pathway">
    <text evidence="5 8">Amino-acid biosynthesis; L-lysine biosynthesis via DAP pathway; L-lysine from DL-2,6-diaminopimelate: step 1/1.</text>
</comment>
<evidence type="ECO:0000256" key="3">
    <source>
        <dbReference type="ARBA" id="ARBA00022898"/>
    </source>
</evidence>
<proteinExistence type="inferred from homology"/>
<dbReference type="GO" id="GO:0030170">
    <property type="term" value="F:pyridoxal phosphate binding"/>
    <property type="evidence" value="ECO:0007669"/>
    <property type="project" value="UniProtKB-UniRule"/>
</dbReference>
<dbReference type="PRINTS" id="PR01181">
    <property type="entry name" value="DAPDCRBXLASE"/>
</dbReference>
<dbReference type="PROSITE" id="PS00878">
    <property type="entry name" value="ODR_DC_2_1"/>
    <property type="match status" value="1"/>
</dbReference>
<dbReference type="Pfam" id="PF02784">
    <property type="entry name" value="Orn_Arg_deC_N"/>
    <property type="match status" value="1"/>
</dbReference>
<dbReference type="NCBIfam" id="TIGR01048">
    <property type="entry name" value="lysA"/>
    <property type="match status" value="1"/>
</dbReference>
<comment type="cofactor">
    <cofactor evidence="1 5 7 8">
        <name>pyridoxal 5'-phosphate</name>
        <dbReference type="ChEBI" id="CHEBI:597326"/>
    </cofactor>
</comment>
<keyword evidence="5" id="KW-0028">Amino-acid biosynthesis</keyword>
<dbReference type="Gene3D" id="3.20.20.10">
    <property type="entry name" value="Alanine racemase"/>
    <property type="match status" value="1"/>
</dbReference>
<feature type="binding site" evidence="5">
    <location>
        <position position="315"/>
    </location>
    <ligand>
        <name>substrate</name>
    </ligand>
</feature>
<keyword evidence="5 8" id="KW-0457">Lysine biosynthesis</keyword>
<feature type="binding site" evidence="5">
    <location>
        <position position="352"/>
    </location>
    <ligand>
        <name>substrate</name>
    </ligand>
</feature>
<dbReference type="PROSITE" id="PS00879">
    <property type="entry name" value="ODR_DC_2_2"/>
    <property type="match status" value="1"/>
</dbReference>
<dbReference type="RefSeq" id="WP_106632742.1">
    <property type="nucleotide sequence ID" value="NZ_PXXO01000013.1"/>
</dbReference>
<dbReference type="EMBL" id="PXXO01000013">
    <property type="protein sequence ID" value="PSJ04302.1"/>
    <property type="molecule type" value="Genomic_DNA"/>
</dbReference>
<organism evidence="11 12">
    <name type="scientific">Cyanobium usitatum str. Tous</name>
    <dbReference type="NCBI Taxonomy" id="2116684"/>
    <lineage>
        <taxon>Bacteria</taxon>
        <taxon>Bacillati</taxon>
        <taxon>Cyanobacteriota</taxon>
        <taxon>Cyanophyceae</taxon>
        <taxon>Synechococcales</taxon>
        <taxon>Prochlorococcaceae</taxon>
        <taxon>Cyanobium</taxon>
    </lineage>
</organism>
<dbReference type="OrthoDB" id="9802241at2"/>
<dbReference type="Proteomes" id="UP000243002">
    <property type="component" value="Unassembled WGS sequence"/>
</dbReference>
<dbReference type="InterPro" id="IPR002986">
    <property type="entry name" value="DAP_deCOOHase_LysA"/>
</dbReference>
<evidence type="ECO:0000256" key="6">
    <source>
        <dbReference type="NCBIfam" id="TIGR01048"/>
    </source>
</evidence>
<feature type="domain" description="Orn/DAP/Arg decarboxylase 2 N-terminal" evidence="10">
    <location>
        <begin position="69"/>
        <end position="319"/>
    </location>
</feature>
<dbReference type="GO" id="GO:0009089">
    <property type="term" value="P:lysine biosynthetic process via diaminopimelate"/>
    <property type="evidence" value="ECO:0007669"/>
    <property type="project" value="UniProtKB-UniRule"/>
</dbReference>
<dbReference type="SUPFAM" id="SSF51419">
    <property type="entry name" value="PLP-binding barrel"/>
    <property type="match status" value="1"/>
</dbReference>
<feature type="active site" description="Proton donor" evidence="7">
    <location>
        <position position="383"/>
    </location>
</feature>
<dbReference type="Gene3D" id="2.40.37.10">
    <property type="entry name" value="Lyase, Ornithine Decarboxylase, Chain A, domain 1"/>
    <property type="match status" value="1"/>
</dbReference>
<evidence type="ECO:0000256" key="5">
    <source>
        <dbReference type="HAMAP-Rule" id="MF_02120"/>
    </source>
</evidence>
<keyword evidence="2 5" id="KW-0210">Decarboxylase</keyword>
<comment type="similarity">
    <text evidence="5">Belongs to the Orn/Lys/Arg decarboxylase class-II family. LysA subfamily.</text>
</comment>
<reference evidence="11 12" key="1">
    <citation type="journal article" date="2018" name="Environ. Microbiol.">
        <title>Ecological and genomic features of two widespread freshwater picocyanobacteria.</title>
        <authorList>
            <person name="Cabello-Yeves P.J."/>
            <person name="Picazo A."/>
            <person name="Camacho A."/>
            <person name="Callieri C."/>
            <person name="Rosselli R."/>
            <person name="Roda-Garcia J.J."/>
            <person name="Coutinho F.H."/>
            <person name="Rodriguez-Valera F."/>
        </authorList>
    </citation>
    <scope>NUCLEOTIDE SEQUENCE [LARGE SCALE GENOMIC DNA]</scope>
    <source>
        <strain evidence="11 12">Tous</strain>
    </source>
</reference>
<dbReference type="InterPro" id="IPR022644">
    <property type="entry name" value="De-COase2_N"/>
</dbReference>
<keyword evidence="12" id="KW-1185">Reference proteome</keyword>
<evidence type="ECO:0000256" key="9">
    <source>
        <dbReference type="SAM" id="MobiDB-lite"/>
    </source>
</evidence>
<dbReference type="InterPro" id="IPR029066">
    <property type="entry name" value="PLP-binding_barrel"/>
</dbReference>
<feature type="binding site" evidence="5">
    <location>
        <position position="270"/>
    </location>
    <ligand>
        <name>pyridoxal 5'-phosphate</name>
        <dbReference type="ChEBI" id="CHEBI:597326"/>
    </ligand>
</feature>
<dbReference type="InterPro" id="IPR009006">
    <property type="entry name" value="Ala_racemase/Decarboxylase_C"/>
</dbReference>
<evidence type="ECO:0000313" key="12">
    <source>
        <dbReference type="Proteomes" id="UP000243002"/>
    </source>
</evidence>
<name>A0A2P7MSY1_9CYAN</name>
<dbReference type="SUPFAM" id="SSF50621">
    <property type="entry name" value="Alanine racemase C-terminal domain-like"/>
    <property type="match status" value="1"/>
</dbReference>
<feature type="binding site" evidence="5">
    <location>
        <position position="384"/>
    </location>
    <ligand>
        <name>substrate</name>
    </ligand>
</feature>
<evidence type="ECO:0000256" key="8">
    <source>
        <dbReference type="RuleBase" id="RU003738"/>
    </source>
</evidence>
<keyword evidence="3 5" id="KW-0663">Pyridoxal phosphate</keyword>
<feature type="binding site" evidence="5">
    <location>
        <position position="356"/>
    </location>
    <ligand>
        <name>substrate</name>
    </ligand>
</feature>
<dbReference type="PANTHER" id="PTHR43727">
    <property type="entry name" value="DIAMINOPIMELATE DECARBOXYLASE"/>
    <property type="match status" value="1"/>
</dbReference>
<accession>A0A2P7MSY1</accession>
<feature type="region of interest" description="Disordered" evidence="9">
    <location>
        <begin position="1"/>
        <end position="27"/>
    </location>
</feature>
<dbReference type="AlphaFoldDB" id="A0A2P7MSY1"/>
<evidence type="ECO:0000313" key="11">
    <source>
        <dbReference type="EMBL" id="PSJ04302.1"/>
    </source>
</evidence>
<evidence type="ECO:0000256" key="7">
    <source>
        <dbReference type="PIRSR" id="PIRSR600183-50"/>
    </source>
</evidence>
<dbReference type="CDD" id="cd06828">
    <property type="entry name" value="PLPDE_III_DapDC"/>
    <property type="match status" value="1"/>
</dbReference>
<feature type="binding site" evidence="5">
    <location>
        <begin position="312"/>
        <end position="315"/>
    </location>
    <ligand>
        <name>pyridoxal 5'-phosphate</name>
        <dbReference type="ChEBI" id="CHEBI:597326"/>
    </ligand>
</feature>